<dbReference type="EMBL" id="LWMV01000091">
    <property type="protein sequence ID" value="KZX14456.1"/>
    <property type="molecule type" value="Genomic_DNA"/>
</dbReference>
<comment type="caution">
    <text evidence="2">The sequence shown here is derived from an EMBL/GenBank/DDBJ whole genome shotgun (WGS) entry which is preliminary data.</text>
</comment>
<gene>
    <name evidence="2" type="ORF">MBCUR_04620</name>
</gene>
<dbReference type="AlphaFoldDB" id="A0A166CFQ0"/>
<evidence type="ECO:0000313" key="3">
    <source>
        <dbReference type="Proteomes" id="UP000077245"/>
    </source>
</evidence>
<protein>
    <submittedName>
        <fullName evidence="2">Uncharacterized protein</fullName>
    </submittedName>
</protein>
<accession>A0A166CFQ0</accession>
<feature type="region of interest" description="Disordered" evidence="1">
    <location>
        <begin position="1"/>
        <end position="47"/>
    </location>
</feature>
<dbReference type="RefSeq" id="WP_157077576.1">
    <property type="nucleotide sequence ID" value="NZ_LWMV01000091.1"/>
</dbReference>
<name>A0A166CFQ0_9EURY</name>
<keyword evidence="3" id="KW-1185">Reference proteome</keyword>
<evidence type="ECO:0000313" key="2">
    <source>
        <dbReference type="EMBL" id="KZX14456.1"/>
    </source>
</evidence>
<organism evidence="2 3">
    <name type="scientific">Methanobrevibacter curvatus</name>
    <dbReference type="NCBI Taxonomy" id="49547"/>
    <lineage>
        <taxon>Archaea</taxon>
        <taxon>Methanobacteriati</taxon>
        <taxon>Methanobacteriota</taxon>
        <taxon>Methanomada group</taxon>
        <taxon>Methanobacteria</taxon>
        <taxon>Methanobacteriales</taxon>
        <taxon>Methanobacteriaceae</taxon>
        <taxon>Methanobrevibacter</taxon>
    </lineage>
</organism>
<reference evidence="2 3" key="1">
    <citation type="submission" date="2016-04" db="EMBL/GenBank/DDBJ databases">
        <title>Genome sequence of Methanobrevibacter curvatus DSM 11111.</title>
        <authorList>
            <person name="Poehlein A."/>
            <person name="Seedorf H."/>
            <person name="Daniel R."/>
        </authorList>
    </citation>
    <scope>NUCLEOTIDE SEQUENCE [LARGE SCALE GENOMIC DNA]</scope>
    <source>
        <strain evidence="2 3">DSM 11111</strain>
    </source>
</reference>
<proteinExistence type="predicted"/>
<dbReference type="Proteomes" id="UP000077245">
    <property type="component" value="Unassembled WGS sequence"/>
</dbReference>
<feature type="compositionally biased region" description="Low complexity" evidence="1">
    <location>
        <begin position="12"/>
        <end position="35"/>
    </location>
</feature>
<evidence type="ECO:0000256" key="1">
    <source>
        <dbReference type="SAM" id="MobiDB-lite"/>
    </source>
</evidence>
<sequence length="47" mass="5197">MVDENNIEEKVNASADSNANVNTIPDNNINNNANNGSVKWLPPERMK</sequence>